<gene>
    <name evidence="1" type="ORF">N7G274_003366</name>
</gene>
<protein>
    <submittedName>
        <fullName evidence="1">Uncharacterized protein</fullName>
    </submittedName>
</protein>
<dbReference type="Proteomes" id="UP001590950">
    <property type="component" value="Unassembled WGS sequence"/>
</dbReference>
<proteinExistence type="predicted"/>
<dbReference type="EMBL" id="JBEFKJ010000010">
    <property type="protein sequence ID" value="KAL2043846.1"/>
    <property type="molecule type" value="Genomic_DNA"/>
</dbReference>
<reference evidence="1 2" key="1">
    <citation type="submission" date="2024-09" db="EMBL/GenBank/DDBJ databases">
        <title>Rethinking Asexuality: The Enigmatic Case of Functional Sexual Genes in Lepraria (Stereocaulaceae).</title>
        <authorList>
            <person name="Doellman M."/>
            <person name="Sun Y."/>
            <person name="Barcenas-Pena A."/>
            <person name="Lumbsch H.T."/>
            <person name="Grewe F."/>
        </authorList>
    </citation>
    <scope>NUCLEOTIDE SEQUENCE [LARGE SCALE GENOMIC DNA]</scope>
    <source>
        <strain evidence="1 2">Mercado 3170</strain>
    </source>
</reference>
<evidence type="ECO:0000313" key="1">
    <source>
        <dbReference type="EMBL" id="KAL2043846.1"/>
    </source>
</evidence>
<keyword evidence="2" id="KW-1185">Reference proteome</keyword>
<comment type="caution">
    <text evidence="1">The sequence shown here is derived from an EMBL/GenBank/DDBJ whole genome shotgun (WGS) entry which is preliminary data.</text>
</comment>
<accession>A0ABR4AG92</accession>
<name>A0ABR4AG92_9LECA</name>
<evidence type="ECO:0000313" key="2">
    <source>
        <dbReference type="Proteomes" id="UP001590950"/>
    </source>
</evidence>
<sequence length="87" mass="9827">MIEFSRVDRLDRANIALDDACLAEVYRYTVLSTNSGDPRASSTPRLDHGRAIIQTVLVSCRCIETHGNKEYSENRRQQAVTEVKEVS</sequence>
<organism evidence="1 2">
    <name type="scientific">Stereocaulon virgatum</name>
    <dbReference type="NCBI Taxonomy" id="373712"/>
    <lineage>
        <taxon>Eukaryota</taxon>
        <taxon>Fungi</taxon>
        <taxon>Dikarya</taxon>
        <taxon>Ascomycota</taxon>
        <taxon>Pezizomycotina</taxon>
        <taxon>Lecanoromycetes</taxon>
        <taxon>OSLEUM clade</taxon>
        <taxon>Lecanoromycetidae</taxon>
        <taxon>Lecanorales</taxon>
        <taxon>Lecanorineae</taxon>
        <taxon>Stereocaulaceae</taxon>
        <taxon>Stereocaulon</taxon>
    </lineage>
</organism>